<protein>
    <submittedName>
        <fullName evidence="2">Uncharacterized protein</fullName>
    </submittedName>
</protein>
<dbReference type="Proteomes" id="UP000229730">
    <property type="component" value="Unassembled WGS sequence"/>
</dbReference>
<evidence type="ECO:0000313" key="2">
    <source>
        <dbReference type="EMBL" id="PHZ85536.1"/>
    </source>
</evidence>
<feature type="compositionally biased region" description="Basic and acidic residues" evidence="1">
    <location>
        <begin position="62"/>
        <end position="75"/>
    </location>
</feature>
<dbReference type="InParanoid" id="A0A2G4YVR4"/>
<dbReference type="RefSeq" id="WP_099471118.1">
    <property type="nucleotide sequence ID" value="NZ_CP041025.1"/>
</dbReference>
<feature type="region of interest" description="Disordered" evidence="1">
    <location>
        <begin position="50"/>
        <end position="75"/>
    </location>
</feature>
<reference evidence="2 3" key="1">
    <citation type="submission" date="2017-10" db="EMBL/GenBank/DDBJ databases">
        <title>Frigbacter circumglobatus gen. nov. sp. nov., isolated from sediment cultured in situ.</title>
        <authorList>
            <person name="Zhao Z."/>
        </authorList>
    </citation>
    <scope>NUCLEOTIDE SEQUENCE [LARGE SCALE GENOMIC DNA]</scope>
    <source>
        <strain evidence="2 3">ZYL</strain>
    </source>
</reference>
<gene>
    <name evidence="2" type="ORF">CRD36_02235</name>
</gene>
<organism evidence="2 3">
    <name type="scientific">Paremcibacter congregatus</name>
    <dbReference type="NCBI Taxonomy" id="2043170"/>
    <lineage>
        <taxon>Bacteria</taxon>
        <taxon>Pseudomonadati</taxon>
        <taxon>Pseudomonadota</taxon>
        <taxon>Alphaproteobacteria</taxon>
        <taxon>Emcibacterales</taxon>
        <taxon>Emcibacteraceae</taxon>
        <taxon>Paremcibacter</taxon>
    </lineage>
</organism>
<dbReference type="AlphaFoldDB" id="A0A2G4YVR4"/>
<evidence type="ECO:0000256" key="1">
    <source>
        <dbReference type="SAM" id="MobiDB-lite"/>
    </source>
</evidence>
<dbReference type="OrthoDB" id="9994450at2"/>
<evidence type="ECO:0000313" key="3">
    <source>
        <dbReference type="Proteomes" id="UP000229730"/>
    </source>
</evidence>
<name>A0A2G4YVR4_9PROT</name>
<dbReference type="EMBL" id="PDEM01000009">
    <property type="protein sequence ID" value="PHZ85536.1"/>
    <property type="molecule type" value="Genomic_DNA"/>
</dbReference>
<sequence>MKYLLPLLLILVLPACTRIHCWDSEHCTRLCDDGTPANVEPPYCPINARDLLPPSNDNVGVKADKKNNKPDKKDN</sequence>
<keyword evidence="3" id="KW-1185">Reference proteome</keyword>
<proteinExistence type="predicted"/>
<accession>A0A2G4YVR4</accession>
<comment type="caution">
    <text evidence="2">The sequence shown here is derived from an EMBL/GenBank/DDBJ whole genome shotgun (WGS) entry which is preliminary data.</text>
</comment>